<evidence type="ECO:0000256" key="13">
    <source>
        <dbReference type="PIRSR" id="PIRSR006621-1"/>
    </source>
</evidence>
<evidence type="ECO:0000256" key="4">
    <source>
        <dbReference type="ARBA" id="ARBA00022630"/>
    </source>
</evidence>
<evidence type="ECO:0000256" key="6">
    <source>
        <dbReference type="ARBA" id="ARBA00022694"/>
    </source>
</evidence>
<keyword evidence="3" id="KW-0820">tRNA-binding</keyword>
<reference evidence="16 17" key="1">
    <citation type="submission" date="2019-03" db="EMBL/GenBank/DDBJ databases">
        <title>Genomic Encyclopedia of Type Strains, Phase IV (KMG-IV): sequencing the most valuable type-strain genomes for metagenomic binning, comparative biology and taxonomic classification.</title>
        <authorList>
            <person name="Goeker M."/>
        </authorList>
    </citation>
    <scope>NUCLEOTIDE SEQUENCE [LARGE SCALE GENOMIC DNA]</scope>
    <source>
        <strain evidence="16 17">DSM 19345</strain>
    </source>
</reference>
<comment type="catalytic activity">
    <reaction evidence="11">
        <text>a 5,6-dihydrouridine in tRNA + NAD(+) = a uridine in tRNA + NADH + H(+)</text>
        <dbReference type="Rhea" id="RHEA:54452"/>
        <dbReference type="Rhea" id="RHEA-COMP:13339"/>
        <dbReference type="Rhea" id="RHEA-COMP:13887"/>
        <dbReference type="ChEBI" id="CHEBI:15378"/>
        <dbReference type="ChEBI" id="CHEBI:57540"/>
        <dbReference type="ChEBI" id="CHEBI:57945"/>
        <dbReference type="ChEBI" id="CHEBI:65315"/>
        <dbReference type="ChEBI" id="CHEBI:74443"/>
    </reaction>
</comment>
<evidence type="ECO:0000256" key="5">
    <source>
        <dbReference type="ARBA" id="ARBA00022643"/>
    </source>
</evidence>
<dbReference type="GO" id="GO:0017150">
    <property type="term" value="F:tRNA dihydrouridine synthase activity"/>
    <property type="evidence" value="ECO:0007669"/>
    <property type="project" value="InterPro"/>
</dbReference>
<dbReference type="GO" id="GO:0000049">
    <property type="term" value="F:tRNA binding"/>
    <property type="evidence" value="ECO:0007669"/>
    <property type="project" value="UniProtKB-KW"/>
</dbReference>
<comment type="catalytic activity">
    <reaction evidence="10">
        <text>a 5,6-dihydrouridine in tRNA + NADP(+) = a uridine in tRNA + NADPH + H(+)</text>
        <dbReference type="Rhea" id="RHEA:23624"/>
        <dbReference type="Rhea" id="RHEA-COMP:13339"/>
        <dbReference type="Rhea" id="RHEA-COMP:13887"/>
        <dbReference type="ChEBI" id="CHEBI:15378"/>
        <dbReference type="ChEBI" id="CHEBI:57783"/>
        <dbReference type="ChEBI" id="CHEBI:58349"/>
        <dbReference type="ChEBI" id="CHEBI:65315"/>
        <dbReference type="ChEBI" id="CHEBI:74443"/>
    </reaction>
</comment>
<keyword evidence="5 12" id="KW-0288">FMN</keyword>
<keyword evidence="7" id="KW-0521">NADP</keyword>
<gene>
    <name evidence="16" type="ORF">EDC22_10268</name>
</gene>
<feature type="binding site" evidence="14">
    <location>
        <position position="156"/>
    </location>
    <ligand>
        <name>FMN</name>
        <dbReference type="ChEBI" id="CHEBI:58210"/>
    </ligand>
</feature>
<dbReference type="Proteomes" id="UP000295678">
    <property type="component" value="Unassembled WGS sequence"/>
</dbReference>
<sequence>MAIAHEMSSDGAARSRGEVAIAAIAQGGRAVLAPMSGISDAPFRRLAHRFGAGLVVSEMAACEALAEAHPETMLRTEGRGLVPHVIQIAGRDPFWMAEGARRAMDAGADIIDINMGCPARRVTNGWSGSALMRDLDHACRLIEATVAAAAVPVTLKMRLGWDRNSINAPDLARRAELLGVKMITVHGRTRCDFYKGKADWRAVRAVRDATSLPLVVNGDIIDLASARRALSESGADAVMIGRGACGRPWIVGKIDRALSGRAPLPGPEDLAGLVVEHYEAILAHYGEPVGVRVARKHVGWYLDHAASCAVDPCLRRRLMTEDDPRIVLSAISEAFAEIDLKDAA</sequence>
<dbReference type="EC" id="1.3.1.-" evidence="12"/>
<evidence type="ECO:0000256" key="7">
    <source>
        <dbReference type="ARBA" id="ARBA00022857"/>
    </source>
</evidence>
<dbReference type="RefSeq" id="WP_281048261.1">
    <property type="nucleotide sequence ID" value="NZ_SMAK01000002.1"/>
</dbReference>
<evidence type="ECO:0000256" key="8">
    <source>
        <dbReference type="ARBA" id="ARBA00022884"/>
    </source>
</evidence>
<dbReference type="NCBIfam" id="TIGR00737">
    <property type="entry name" value="nifR3_yhdG"/>
    <property type="match status" value="1"/>
</dbReference>
<dbReference type="PIRSF" id="PIRSF006621">
    <property type="entry name" value="Dus"/>
    <property type="match status" value="1"/>
</dbReference>
<dbReference type="Gene3D" id="3.20.20.70">
    <property type="entry name" value="Aldolase class I"/>
    <property type="match status" value="1"/>
</dbReference>
<keyword evidence="6 12" id="KW-0819">tRNA processing</keyword>
<dbReference type="Gene3D" id="1.10.1200.80">
    <property type="entry name" value="Putative flavin oxidoreducatase, domain 2"/>
    <property type="match status" value="1"/>
</dbReference>
<feature type="domain" description="DUS-like FMN-binding" evidence="15">
    <location>
        <begin position="32"/>
        <end position="319"/>
    </location>
</feature>
<dbReference type="InterPro" id="IPR024036">
    <property type="entry name" value="tRNA-dHydroUridine_Synthase_C"/>
</dbReference>
<dbReference type="CDD" id="cd02801">
    <property type="entry name" value="DUS_like_FMN"/>
    <property type="match status" value="1"/>
</dbReference>
<evidence type="ECO:0000256" key="2">
    <source>
        <dbReference type="ARBA" id="ARBA00002790"/>
    </source>
</evidence>
<keyword evidence="4 12" id="KW-0285">Flavoprotein</keyword>
<evidence type="ECO:0000256" key="11">
    <source>
        <dbReference type="ARBA" id="ARBA00048802"/>
    </source>
</evidence>
<feature type="active site" description="Proton donor" evidence="13">
    <location>
        <position position="117"/>
    </location>
</feature>
<dbReference type="GO" id="GO:0050660">
    <property type="term" value="F:flavin adenine dinucleotide binding"/>
    <property type="evidence" value="ECO:0007669"/>
    <property type="project" value="InterPro"/>
</dbReference>
<keyword evidence="9 12" id="KW-0560">Oxidoreductase</keyword>
<dbReference type="Pfam" id="PF01207">
    <property type="entry name" value="Dus"/>
    <property type="match status" value="1"/>
</dbReference>
<keyword evidence="8" id="KW-0694">RNA-binding</keyword>
<evidence type="ECO:0000259" key="15">
    <source>
        <dbReference type="Pfam" id="PF01207"/>
    </source>
</evidence>
<evidence type="ECO:0000313" key="17">
    <source>
        <dbReference type="Proteomes" id="UP000295678"/>
    </source>
</evidence>
<feature type="binding site" evidence="14">
    <location>
        <begin position="241"/>
        <end position="242"/>
    </location>
    <ligand>
        <name>FMN</name>
        <dbReference type="ChEBI" id="CHEBI:58210"/>
    </ligand>
</feature>
<dbReference type="PANTHER" id="PTHR45846">
    <property type="entry name" value="TRNA-DIHYDROURIDINE(47) SYNTHASE [NAD(P)(+)]-LIKE"/>
    <property type="match status" value="1"/>
</dbReference>
<evidence type="ECO:0000256" key="14">
    <source>
        <dbReference type="PIRSR" id="PIRSR006621-2"/>
    </source>
</evidence>
<comment type="caution">
    <text evidence="16">The sequence shown here is derived from an EMBL/GenBank/DDBJ whole genome shotgun (WGS) entry which is preliminary data.</text>
</comment>
<dbReference type="InterPro" id="IPR013785">
    <property type="entry name" value="Aldolase_TIM"/>
</dbReference>
<name>A0A4R3MFA1_9HYPH</name>
<comment type="similarity">
    <text evidence="12">Belongs to the dus family.</text>
</comment>
<dbReference type="PROSITE" id="PS01136">
    <property type="entry name" value="UPF0034"/>
    <property type="match status" value="1"/>
</dbReference>
<evidence type="ECO:0000256" key="10">
    <source>
        <dbReference type="ARBA" id="ARBA00048205"/>
    </source>
</evidence>
<keyword evidence="14" id="KW-0547">Nucleotide-binding</keyword>
<dbReference type="InterPro" id="IPR004652">
    <property type="entry name" value="DusB-like"/>
</dbReference>
<feature type="binding site" evidence="14">
    <location>
        <position position="87"/>
    </location>
    <ligand>
        <name>FMN</name>
        <dbReference type="ChEBI" id="CHEBI:58210"/>
    </ligand>
</feature>
<organism evidence="16 17">
    <name type="scientific">Tepidamorphus gemmatus</name>
    <dbReference type="NCBI Taxonomy" id="747076"/>
    <lineage>
        <taxon>Bacteria</taxon>
        <taxon>Pseudomonadati</taxon>
        <taxon>Pseudomonadota</taxon>
        <taxon>Alphaproteobacteria</taxon>
        <taxon>Hyphomicrobiales</taxon>
        <taxon>Tepidamorphaceae</taxon>
        <taxon>Tepidamorphus</taxon>
    </lineage>
</organism>
<comment type="cofactor">
    <cofactor evidence="1 12 14">
        <name>FMN</name>
        <dbReference type="ChEBI" id="CHEBI:58210"/>
    </cofactor>
</comment>
<evidence type="ECO:0000313" key="16">
    <source>
        <dbReference type="EMBL" id="TCT12385.1"/>
    </source>
</evidence>
<proteinExistence type="inferred from homology"/>
<dbReference type="InterPro" id="IPR001269">
    <property type="entry name" value="DUS_fam"/>
</dbReference>
<keyword evidence="17" id="KW-1185">Reference proteome</keyword>
<dbReference type="InterPro" id="IPR018517">
    <property type="entry name" value="tRNA_hU_synthase_CS"/>
</dbReference>
<evidence type="ECO:0000256" key="1">
    <source>
        <dbReference type="ARBA" id="ARBA00001917"/>
    </source>
</evidence>
<dbReference type="AlphaFoldDB" id="A0A4R3MFA1"/>
<comment type="function">
    <text evidence="2 12">Catalyzes the synthesis of 5,6-dihydrouridine (D), a modified base found in the D-loop of most tRNAs, via the reduction of the C5-C6 double bond in target uridines.</text>
</comment>
<feature type="binding site" evidence="14">
    <location>
        <position position="186"/>
    </location>
    <ligand>
        <name>FMN</name>
        <dbReference type="ChEBI" id="CHEBI:58210"/>
    </ligand>
</feature>
<dbReference type="SUPFAM" id="SSF51395">
    <property type="entry name" value="FMN-linked oxidoreductases"/>
    <property type="match status" value="1"/>
</dbReference>
<evidence type="ECO:0000256" key="9">
    <source>
        <dbReference type="ARBA" id="ARBA00023002"/>
    </source>
</evidence>
<evidence type="ECO:0000256" key="3">
    <source>
        <dbReference type="ARBA" id="ARBA00022555"/>
    </source>
</evidence>
<accession>A0A4R3MFA1</accession>
<dbReference type="InterPro" id="IPR035587">
    <property type="entry name" value="DUS-like_FMN-bd"/>
</dbReference>
<dbReference type="PANTHER" id="PTHR45846:SF1">
    <property type="entry name" value="TRNA-DIHYDROURIDINE(47) SYNTHASE [NAD(P)(+)]-LIKE"/>
    <property type="match status" value="1"/>
</dbReference>
<evidence type="ECO:0000256" key="12">
    <source>
        <dbReference type="PIRNR" id="PIRNR006621"/>
    </source>
</evidence>
<protein>
    <recommendedName>
        <fullName evidence="12">tRNA-dihydrouridine synthase</fullName>
        <ecNumber evidence="12">1.3.1.-</ecNumber>
    </recommendedName>
</protein>
<dbReference type="EMBL" id="SMAK01000002">
    <property type="protein sequence ID" value="TCT12385.1"/>
    <property type="molecule type" value="Genomic_DNA"/>
</dbReference>